<dbReference type="Pfam" id="PF03969">
    <property type="entry name" value="AFG1_ATPase"/>
    <property type="match status" value="1"/>
</dbReference>
<evidence type="ECO:0000313" key="3">
    <source>
        <dbReference type="EMBL" id="WBP89410.1"/>
    </source>
</evidence>
<gene>
    <name evidence="3" type="primary">zapE</name>
    <name evidence="3" type="ORF">O1G21_28630</name>
</gene>
<evidence type="ECO:0000313" key="4">
    <source>
        <dbReference type="Proteomes" id="UP001212821"/>
    </source>
</evidence>
<evidence type="ECO:0000256" key="2">
    <source>
        <dbReference type="ARBA" id="ARBA00022840"/>
    </source>
</evidence>
<keyword evidence="2" id="KW-0067">ATP-binding</keyword>
<organism evidence="3 4">
    <name type="scientific">Kitasatospora cathayae</name>
    <dbReference type="NCBI Taxonomy" id="3004092"/>
    <lineage>
        <taxon>Bacteria</taxon>
        <taxon>Bacillati</taxon>
        <taxon>Actinomycetota</taxon>
        <taxon>Actinomycetes</taxon>
        <taxon>Kitasatosporales</taxon>
        <taxon>Streptomycetaceae</taxon>
        <taxon>Kitasatospora</taxon>
    </lineage>
</organism>
<dbReference type="EMBL" id="CP115450">
    <property type="protein sequence ID" value="WBP89410.1"/>
    <property type="molecule type" value="Genomic_DNA"/>
</dbReference>
<evidence type="ECO:0000256" key="1">
    <source>
        <dbReference type="ARBA" id="ARBA00022741"/>
    </source>
</evidence>
<dbReference type="Proteomes" id="UP001212821">
    <property type="component" value="Chromosome"/>
</dbReference>
<keyword evidence="4" id="KW-1185">Reference proteome</keyword>
<dbReference type="InterPro" id="IPR005654">
    <property type="entry name" value="ATPase_AFG1-like"/>
</dbReference>
<keyword evidence="1" id="KW-0547">Nucleotide-binding</keyword>
<accession>A0ABY7Q9K7</accession>
<reference evidence="4" key="1">
    <citation type="submission" date="2022-12" db="EMBL/GenBank/DDBJ databases">
        <authorList>
            <person name="Mo P."/>
        </authorList>
    </citation>
    <scope>NUCLEOTIDE SEQUENCE [LARGE SCALE GENOMIC DNA]</scope>
    <source>
        <strain evidence="4">HUAS 3-15</strain>
    </source>
</reference>
<sequence length="94" mass="10199">MCEGRTSGADYLAVADRFPTIVLDDVPPLTDASTDGRRRFANLVDVCCDRDIRLVLIGADPLAGLPTGSTLMRDLDRTASRLALLRRPAQEAAR</sequence>
<name>A0ABY7Q9K7_9ACTN</name>
<protein>
    <submittedName>
        <fullName evidence="3">AFG1/ZapE family ATPase</fullName>
    </submittedName>
</protein>
<proteinExistence type="predicted"/>